<gene>
    <name evidence="7 11" type="primary">mraZ</name>
    <name evidence="9" type="ORF">AWM74_07300</name>
    <name evidence="10" type="ORF">IMX20_02885</name>
    <name evidence="11" type="ORF">OZ415_03130</name>
    <name evidence="12" type="ORF">PML80_02725</name>
</gene>
<dbReference type="Proteomes" id="UP001179483">
    <property type="component" value="Chromosome"/>
</dbReference>
<dbReference type="KEGG" id="aui:APT62_06725"/>
<dbReference type="GO" id="GO:2000143">
    <property type="term" value="P:negative regulation of DNA-templated transcription initiation"/>
    <property type="evidence" value="ECO:0007669"/>
    <property type="project" value="TreeGrafter"/>
</dbReference>
<dbReference type="GO" id="GO:0003700">
    <property type="term" value="F:DNA-binding transcription factor activity"/>
    <property type="evidence" value="ECO:0007669"/>
    <property type="project" value="UniProtKB-UniRule"/>
</dbReference>
<dbReference type="SUPFAM" id="SSF89447">
    <property type="entry name" value="AbrB/MazE/MraZ-like"/>
    <property type="match status" value="1"/>
</dbReference>
<evidence type="ECO:0000313" key="9">
    <source>
        <dbReference type="EMBL" id="AMB98047.1"/>
    </source>
</evidence>
<dbReference type="InterPro" id="IPR035642">
    <property type="entry name" value="MraZ_N"/>
</dbReference>
<feature type="domain" description="SpoVT-AbrB" evidence="8">
    <location>
        <begin position="5"/>
        <end position="47"/>
    </location>
</feature>
<dbReference type="OrthoDB" id="9807753at2"/>
<evidence type="ECO:0000256" key="1">
    <source>
        <dbReference type="ARBA" id="ARBA00013860"/>
    </source>
</evidence>
<reference evidence="10 14" key="3">
    <citation type="submission" date="2020-10" db="EMBL/GenBank/DDBJ databases">
        <title>Plasmid carrying two tetracycline resistance determinant.</title>
        <authorList>
            <person name="Yang Q."/>
        </authorList>
    </citation>
    <scope>NUCLEOTIDE SEQUENCE [LARGE SCALE GENOMIC DNA]</scope>
    <source>
        <strain evidence="10 14">T43</strain>
    </source>
</reference>
<accession>A0A0U4PHB2</accession>
<reference evidence="9 13" key="1">
    <citation type="journal article" date="2016" name="Genome Announc.">
        <title>Complete Genome Sequences of Aerococcus christensenii CCUG 28831T, Aerococcus sanguinicola CCUG 43001T, Aerococcus urinae CCUG 36881T, Aerococcus urinaeequi CCUG 28094T, Aerococcus urinaehominis CCUG 42038 BT, and Aerococcus viridans CCUG 4311T.</title>
        <authorList>
            <person name="Carkaci D."/>
            <person name="Dargis R."/>
            <person name="Nielsen X.C."/>
            <person name="Skovgaard O."/>
            <person name="Fuursted K."/>
            <person name="Christensen J.J."/>
        </authorList>
    </citation>
    <scope>NUCLEOTIDE SEQUENCE [LARGE SCALE GENOMIC DNA]</scope>
    <source>
        <strain evidence="9 13">CCUG28094</strain>
    </source>
</reference>
<evidence type="ECO:0000313" key="13">
    <source>
        <dbReference type="Proteomes" id="UP000067698"/>
    </source>
</evidence>
<dbReference type="Gene3D" id="3.40.1550.20">
    <property type="entry name" value="Transcriptional regulator MraZ domain"/>
    <property type="match status" value="1"/>
</dbReference>
<dbReference type="EMBL" id="CP014162">
    <property type="protein sequence ID" value="AMB98047.1"/>
    <property type="molecule type" value="Genomic_DNA"/>
</dbReference>
<dbReference type="InterPro" id="IPR035644">
    <property type="entry name" value="MraZ_C"/>
</dbReference>
<dbReference type="PANTHER" id="PTHR34701">
    <property type="entry name" value="TRANSCRIPTIONAL REGULATOR MRAZ"/>
    <property type="match status" value="1"/>
</dbReference>
<evidence type="ECO:0000256" key="7">
    <source>
        <dbReference type="HAMAP-Rule" id="MF_01008"/>
    </source>
</evidence>
<dbReference type="InterPro" id="IPR037914">
    <property type="entry name" value="SpoVT-AbrB_sf"/>
</dbReference>
<protein>
    <recommendedName>
        <fullName evidence="1 7">Transcriptional regulator MraZ</fullName>
    </recommendedName>
</protein>
<reference evidence="13" key="2">
    <citation type="submission" date="2016-01" db="EMBL/GenBank/DDBJ databases">
        <title>Six Aerococcus type strain genome sequencing and assembly using PacBio and Illumina Hiseq.</title>
        <authorList>
            <person name="Carkaci D."/>
            <person name="Dargis R."/>
            <person name="Nielsen X.C."/>
            <person name="Skovgaard O."/>
            <person name="Fuursted K."/>
            <person name="Christensen J.J."/>
        </authorList>
    </citation>
    <scope>NUCLEOTIDE SEQUENCE [LARGE SCALE GENOMIC DNA]</scope>
    <source>
        <strain evidence="13">CCUG28094</strain>
    </source>
</reference>
<dbReference type="InterPro" id="IPR007159">
    <property type="entry name" value="SpoVT-AbrB_dom"/>
</dbReference>
<dbReference type="EMBL" id="CP114063">
    <property type="protein sequence ID" value="WAT25474.1"/>
    <property type="molecule type" value="Genomic_DNA"/>
</dbReference>
<evidence type="ECO:0000256" key="6">
    <source>
        <dbReference type="ARBA" id="ARBA00023163"/>
    </source>
</evidence>
<sequence length="143" mass="16332">MLMGEFQHNIDAKGRIIIPAKLREDLGAKFVITRGLDGCVFGYPLENWEKIQEKLKQLPLAKKEARAFTRFFYSAAAEAEIDKQGRINIPSTLVDYANLEKECLVLGVSDRIEIWSKTKWESVSSEIEESFEEIAEDMLDFGL</sequence>
<dbReference type="InterPro" id="IPR020603">
    <property type="entry name" value="MraZ_dom"/>
</dbReference>
<comment type="similarity">
    <text evidence="7">Belongs to the MraZ family.</text>
</comment>
<dbReference type="Pfam" id="PF02381">
    <property type="entry name" value="MraZ"/>
    <property type="match status" value="2"/>
</dbReference>
<evidence type="ECO:0000313" key="12">
    <source>
        <dbReference type="EMBL" id="WCG38699.1"/>
    </source>
</evidence>
<reference evidence="12" key="5">
    <citation type="submission" date="2023-01" db="EMBL/GenBank/DDBJ databases">
        <title>Oxazolidinone resistance genes in florfenicol resistant enterococci from beef cattle and veal calves at slaughter.</title>
        <authorList>
            <person name="Biggel M."/>
        </authorList>
    </citation>
    <scope>NUCLEOTIDE SEQUENCE</scope>
    <source>
        <strain evidence="12">K79-1</strain>
    </source>
</reference>
<dbReference type="Proteomes" id="UP000595091">
    <property type="component" value="Chromosome"/>
</dbReference>
<dbReference type="EMBL" id="CP116590">
    <property type="protein sequence ID" value="WCG38699.1"/>
    <property type="molecule type" value="Genomic_DNA"/>
</dbReference>
<evidence type="ECO:0000256" key="5">
    <source>
        <dbReference type="ARBA" id="ARBA00023125"/>
    </source>
</evidence>
<dbReference type="CDD" id="cd16320">
    <property type="entry name" value="MraZ_N"/>
    <property type="match status" value="1"/>
</dbReference>
<evidence type="ECO:0000313" key="11">
    <source>
        <dbReference type="EMBL" id="WAT25474.1"/>
    </source>
</evidence>
<dbReference type="GO" id="GO:0005737">
    <property type="term" value="C:cytoplasm"/>
    <property type="evidence" value="ECO:0007669"/>
    <property type="project" value="UniProtKB-UniRule"/>
</dbReference>
<keyword evidence="6 7" id="KW-0804">Transcription</keyword>
<dbReference type="Proteomes" id="UP001164714">
    <property type="component" value="Chromosome"/>
</dbReference>
<dbReference type="Proteomes" id="UP000067698">
    <property type="component" value="Chromosome"/>
</dbReference>
<evidence type="ECO:0000256" key="2">
    <source>
        <dbReference type="ARBA" id="ARBA00022490"/>
    </source>
</evidence>
<keyword evidence="5 7" id="KW-0238">DNA-binding</keyword>
<dbReference type="RefSeq" id="WP_016897668.1">
    <property type="nucleotide sequence ID" value="NZ_CP013988.1"/>
</dbReference>
<dbReference type="NCBIfam" id="TIGR00242">
    <property type="entry name" value="division/cell wall cluster transcriptional repressor MraZ"/>
    <property type="match status" value="1"/>
</dbReference>
<evidence type="ECO:0000313" key="14">
    <source>
        <dbReference type="Proteomes" id="UP000595091"/>
    </source>
</evidence>
<dbReference type="PROSITE" id="PS51740">
    <property type="entry name" value="SPOVT_ABRB"/>
    <property type="match status" value="2"/>
</dbReference>
<dbReference type="FunFam" id="3.40.1550.20:FF:000002">
    <property type="entry name" value="Transcriptional regulator MraZ"/>
    <property type="match status" value="1"/>
</dbReference>
<evidence type="ECO:0000256" key="4">
    <source>
        <dbReference type="ARBA" id="ARBA00023015"/>
    </source>
</evidence>
<dbReference type="GO" id="GO:0000976">
    <property type="term" value="F:transcription cis-regulatory region binding"/>
    <property type="evidence" value="ECO:0007669"/>
    <property type="project" value="TreeGrafter"/>
</dbReference>
<name>A0A0U4PHB2_9LACT</name>
<evidence type="ECO:0000313" key="10">
    <source>
        <dbReference type="EMBL" id="QOQ80035.1"/>
    </source>
</evidence>
<dbReference type="GO" id="GO:0009295">
    <property type="term" value="C:nucleoid"/>
    <property type="evidence" value="ECO:0007669"/>
    <property type="project" value="UniProtKB-SubCell"/>
</dbReference>
<evidence type="ECO:0000313" key="15">
    <source>
        <dbReference type="Proteomes" id="UP001164714"/>
    </source>
</evidence>
<dbReference type="InterPro" id="IPR038619">
    <property type="entry name" value="MraZ_sf"/>
</dbReference>
<reference evidence="11" key="4">
    <citation type="submission" date="2022-12" db="EMBL/GenBank/DDBJ databases">
        <title>Whole genome sequence analysis of a duck derived balloon bacteium Aerococcus urinaeequi henan2020.</title>
        <authorList>
            <person name="Zhang H."/>
            <person name="Qiao H.X."/>
            <person name="Bian C.Z."/>
            <person name="Shu J.C."/>
        </authorList>
    </citation>
    <scope>NUCLEOTIDE SEQUENCE</scope>
    <source>
        <strain evidence="11">2020-HN-1</strain>
    </source>
</reference>
<proteinExistence type="inferred from homology"/>
<evidence type="ECO:0000259" key="8">
    <source>
        <dbReference type="PROSITE" id="PS51740"/>
    </source>
</evidence>
<comment type="subcellular location">
    <subcellularLocation>
        <location evidence="7">Cytoplasm</location>
        <location evidence="7">Nucleoid</location>
    </subcellularLocation>
</comment>
<evidence type="ECO:0000256" key="3">
    <source>
        <dbReference type="ARBA" id="ARBA00022737"/>
    </source>
</evidence>
<dbReference type="InterPro" id="IPR003444">
    <property type="entry name" value="MraZ"/>
</dbReference>
<feature type="domain" description="SpoVT-AbrB" evidence="8">
    <location>
        <begin position="76"/>
        <end position="119"/>
    </location>
</feature>
<dbReference type="EMBL" id="CP063065">
    <property type="protein sequence ID" value="QOQ80035.1"/>
    <property type="molecule type" value="Genomic_DNA"/>
</dbReference>
<dbReference type="HAMAP" id="MF_01008">
    <property type="entry name" value="MraZ"/>
    <property type="match status" value="1"/>
</dbReference>
<dbReference type="GeneID" id="92867363"/>
<dbReference type="PANTHER" id="PTHR34701:SF1">
    <property type="entry name" value="TRANSCRIPTIONAL REGULATOR MRAZ"/>
    <property type="match status" value="1"/>
</dbReference>
<keyword evidence="4 7" id="KW-0805">Transcription regulation</keyword>
<organism evidence="11 15">
    <name type="scientific">Aerococcus urinaeequi</name>
    <dbReference type="NCBI Taxonomy" id="51665"/>
    <lineage>
        <taxon>Bacteria</taxon>
        <taxon>Bacillati</taxon>
        <taxon>Bacillota</taxon>
        <taxon>Bacilli</taxon>
        <taxon>Lactobacillales</taxon>
        <taxon>Aerococcaceae</taxon>
        <taxon>Aerococcus</taxon>
    </lineage>
</organism>
<keyword evidence="3" id="KW-0677">Repeat</keyword>
<comment type="subunit">
    <text evidence="7">Forms oligomers.</text>
</comment>
<dbReference type="AlphaFoldDB" id="A0A0U4PHB2"/>
<dbReference type="CDD" id="cd16321">
    <property type="entry name" value="MraZ_C"/>
    <property type="match status" value="1"/>
</dbReference>
<keyword evidence="2 7" id="KW-0963">Cytoplasm</keyword>